<proteinExistence type="predicted"/>
<feature type="disulfide bond" evidence="9">
    <location>
        <begin position="88"/>
        <end position="110"/>
    </location>
</feature>
<dbReference type="PANTHER" id="PTHR13723:SF278">
    <property type="entry name" value="ADAM METALLOPEPTIDASE WITH THROMBOSPONDIN TYPE 1 MOTIF A, ISOFORM B"/>
    <property type="match status" value="1"/>
</dbReference>
<dbReference type="GO" id="GO:0007229">
    <property type="term" value="P:integrin-mediated signaling pathway"/>
    <property type="evidence" value="ECO:0007669"/>
    <property type="project" value="UniProtKB-KW"/>
</dbReference>
<dbReference type="Gene3D" id="2.20.100.10">
    <property type="entry name" value="Thrombospondin type-1 (TSP1) repeat"/>
    <property type="match status" value="1"/>
</dbReference>
<comment type="subcellular location">
    <subcellularLocation>
        <location evidence="1">Secreted</location>
    </subcellularLocation>
</comment>
<feature type="disulfide bond" evidence="9">
    <location>
        <begin position="9"/>
        <end position="42"/>
    </location>
</feature>
<dbReference type="GO" id="GO:0004222">
    <property type="term" value="F:metalloendopeptidase activity"/>
    <property type="evidence" value="ECO:0007669"/>
    <property type="project" value="TreeGrafter"/>
</dbReference>
<dbReference type="Proteomes" id="UP000326759">
    <property type="component" value="Unassembled WGS sequence"/>
</dbReference>
<dbReference type="SMART" id="SM00209">
    <property type="entry name" value="TSP1"/>
    <property type="match status" value="1"/>
</dbReference>
<organism evidence="13 15">
    <name type="scientific">Armadillidium nasatum</name>
    <dbReference type="NCBI Taxonomy" id="96803"/>
    <lineage>
        <taxon>Eukaryota</taxon>
        <taxon>Metazoa</taxon>
        <taxon>Ecdysozoa</taxon>
        <taxon>Arthropoda</taxon>
        <taxon>Crustacea</taxon>
        <taxon>Multicrustacea</taxon>
        <taxon>Malacostraca</taxon>
        <taxon>Eumalacostraca</taxon>
        <taxon>Peracarida</taxon>
        <taxon>Isopoda</taxon>
        <taxon>Oniscidea</taxon>
        <taxon>Crinocheta</taxon>
        <taxon>Armadillidiidae</taxon>
        <taxon>Armadillidium</taxon>
    </lineage>
</organism>
<feature type="disulfide bond" evidence="9">
    <location>
        <begin position="183"/>
        <end position="195"/>
    </location>
</feature>
<dbReference type="FunFam" id="2.20.100.10:FF:000006">
    <property type="entry name" value="A disintegrin and metalloproteinase with thrombospondin motifs 1"/>
    <property type="match status" value="1"/>
</dbReference>
<evidence type="ECO:0000313" key="15">
    <source>
        <dbReference type="Proteomes" id="UP000326759"/>
    </source>
</evidence>
<dbReference type="PANTHER" id="PTHR13723">
    <property type="entry name" value="ADAMTS A DISINTEGRIN AND METALLOPROTEASE WITH THROMBOSPONDIN MOTIFS PROTEASE"/>
    <property type="match status" value="1"/>
</dbReference>
<keyword evidence="4" id="KW-0378">Hydrolase</keyword>
<dbReference type="InterPro" id="IPR050439">
    <property type="entry name" value="ADAMTS_ADAMTS-like"/>
</dbReference>
<evidence type="ECO:0000256" key="4">
    <source>
        <dbReference type="ARBA" id="ARBA00022801"/>
    </source>
</evidence>
<name>A0A5N5TD36_9CRUS</name>
<comment type="cofactor">
    <cofactor evidence="8">
        <name>Zn(2+)</name>
        <dbReference type="ChEBI" id="CHEBI:29105"/>
    </cofactor>
    <text evidence="8">Binds 1 zinc ion per subunit.</text>
</comment>
<dbReference type="Pfam" id="PF00090">
    <property type="entry name" value="TSP_1"/>
    <property type="match status" value="1"/>
</dbReference>
<dbReference type="InterPro" id="IPR036383">
    <property type="entry name" value="TSP1_rpt_sf"/>
</dbReference>
<feature type="disulfide bond" evidence="9">
    <location>
        <begin position="168"/>
        <end position="205"/>
    </location>
</feature>
<dbReference type="EMBL" id="SEYY01000147">
    <property type="protein sequence ID" value="KAB7507919.1"/>
    <property type="molecule type" value="Genomic_DNA"/>
</dbReference>
<keyword evidence="2" id="KW-0964">Secreted</keyword>
<evidence type="ECO:0000256" key="5">
    <source>
        <dbReference type="ARBA" id="ARBA00022833"/>
    </source>
</evidence>
<dbReference type="InterPro" id="IPR000884">
    <property type="entry name" value="TSP1_rpt"/>
</dbReference>
<dbReference type="GO" id="GO:0030198">
    <property type="term" value="P:extracellular matrix organization"/>
    <property type="evidence" value="ECO:0007669"/>
    <property type="project" value="InterPro"/>
</dbReference>
<feature type="region of interest" description="Disordered" evidence="10">
    <location>
        <begin position="1"/>
        <end position="20"/>
    </location>
</feature>
<feature type="disulfide bond" evidence="9">
    <location>
        <begin position="172"/>
        <end position="210"/>
    </location>
</feature>
<evidence type="ECO:0000256" key="9">
    <source>
        <dbReference type="PIRSR" id="PIRSR613273-3"/>
    </source>
</evidence>
<dbReference type="InterPro" id="IPR041645">
    <property type="entry name" value="ADAMTS_CR_2"/>
</dbReference>
<evidence type="ECO:0000256" key="6">
    <source>
        <dbReference type="ARBA" id="ARBA00023157"/>
    </source>
</evidence>
<evidence type="ECO:0000256" key="10">
    <source>
        <dbReference type="SAM" id="MobiDB-lite"/>
    </source>
</evidence>
<feature type="domain" description="Adt-1/2-like" evidence="12">
    <location>
        <begin position="244"/>
        <end position="297"/>
    </location>
</feature>
<keyword evidence="13" id="KW-0401">Integrin</keyword>
<reference evidence="13 15" key="1">
    <citation type="journal article" date="2019" name="PLoS Biol.">
        <title>Sex chromosomes control vertical transmission of feminizing Wolbachia symbionts in an isopod.</title>
        <authorList>
            <person name="Becking T."/>
            <person name="Chebbi M.A."/>
            <person name="Giraud I."/>
            <person name="Moumen B."/>
            <person name="Laverre T."/>
            <person name="Caubet Y."/>
            <person name="Peccoud J."/>
            <person name="Gilbert C."/>
            <person name="Cordaux R."/>
        </authorList>
    </citation>
    <scope>NUCLEOTIDE SEQUENCE [LARGE SCALE GENOMIC DNA]</scope>
    <source>
        <strain evidence="13">ANa2</strain>
        <tissue evidence="13">Whole body excluding digestive tract and cuticle</tissue>
    </source>
</reference>
<keyword evidence="7" id="KW-0325">Glycoprotein</keyword>
<keyword evidence="15" id="KW-1185">Reference proteome</keyword>
<evidence type="ECO:0000259" key="11">
    <source>
        <dbReference type="Pfam" id="PF17771"/>
    </source>
</evidence>
<dbReference type="AlphaFoldDB" id="A0A5N5TD36"/>
<dbReference type="PROSITE" id="PS50092">
    <property type="entry name" value="TSP1"/>
    <property type="match status" value="1"/>
</dbReference>
<keyword evidence="8" id="KW-0106">Calcium</keyword>
<feature type="disulfide bond" evidence="9">
    <location>
        <begin position="105"/>
        <end position="139"/>
    </location>
</feature>
<feature type="disulfide bond" evidence="9">
    <location>
        <begin position="99"/>
        <end position="120"/>
    </location>
</feature>
<dbReference type="Gene3D" id="3.40.1620.60">
    <property type="match status" value="2"/>
</dbReference>
<dbReference type="GO" id="GO:0046872">
    <property type="term" value="F:metal ion binding"/>
    <property type="evidence" value="ECO:0007669"/>
    <property type="project" value="UniProtKB-KW"/>
</dbReference>
<dbReference type="GO" id="GO:0031012">
    <property type="term" value="C:extracellular matrix"/>
    <property type="evidence" value="ECO:0007669"/>
    <property type="project" value="TreeGrafter"/>
</dbReference>
<dbReference type="Pfam" id="PF17771">
    <property type="entry name" value="ADAMTS_CR_2"/>
    <property type="match status" value="1"/>
</dbReference>
<sequence>MPHDNDEKCGQFRGNGKESPEHMNVMSRMLDHNTLPWIWSNCSRYYLFEYFQAGLGACLEDEPWKNKIVEDDVEFTLAGELFSATQQCQYVFGKTSSICPYMPKCKRLWCTTTLDEKEGCRTQHMPWADGTPCDKNRWCLRGDCALKNRDELRKIHGQWGAWQSWGTCSRTCGVGVKRSERFCDSPKPQYGGHFCIGERVRYESCKLRECPLGAPDFRSEQCKQFNGKNFGLPDIPQDVEWIPKYADRREDSCKLFCQTHTSGVSYQLKEKVEDGTPCGPETYDICVSGKCRVAGCDYVLNSTLKDDWCGICNGDNSTCQMRSGTLEDVQPWGYSDILVIPDGAARIEIHQKSYHNSPNDDNYLGI</sequence>
<dbReference type="Gene3D" id="3.40.390.10">
    <property type="entry name" value="Collagenase (Catalytic Domain)"/>
    <property type="match status" value="1"/>
</dbReference>
<keyword evidence="5 8" id="KW-0862">Zinc</keyword>
<dbReference type="PRINTS" id="PR01857">
    <property type="entry name" value="ADAMTSFAMILY"/>
</dbReference>
<evidence type="ECO:0000259" key="12">
    <source>
        <dbReference type="Pfam" id="PF25379"/>
    </source>
</evidence>
<evidence type="ECO:0000256" key="3">
    <source>
        <dbReference type="ARBA" id="ARBA00022723"/>
    </source>
</evidence>
<protein>
    <submittedName>
        <fullName evidence="13">A disintegrin and metalloproteinase with thrombospondin motifs gon-1</fullName>
    </submittedName>
</protein>
<keyword evidence="3 8" id="KW-0479">Metal-binding</keyword>
<dbReference type="GO" id="GO:0006508">
    <property type="term" value="P:proteolysis"/>
    <property type="evidence" value="ECO:0007669"/>
    <property type="project" value="TreeGrafter"/>
</dbReference>
<dbReference type="Gene3D" id="2.60.120.830">
    <property type="match status" value="1"/>
</dbReference>
<dbReference type="InterPro" id="IPR057401">
    <property type="entry name" value="Adt-1/2-like_dom"/>
</dbReference>
<dbReference type="EMBL" id="SEYY01002841">
    <property type="protein sequence ID" value="KAB7504566.1"/>
    <property type="molecule type" value="Genomic_DNA"/>
</dbReference>
<dbReference type="InterPro" id="IPR013273">
    <property type="entry name" value="ADAMTS/ADAMTS-like"/>
</dbReference>
<evidence type="ECO:0000256" key="8">
    <source>
        <dbReference type="PIRSR" id="PIRSR613273-2"/>
    </source>
</evidence>
<keyword evidence="6 9" id="KW-1015">Disulfide bond</keyword>
<feature type="domain" description="ADAMTS cysteine-rich" evidence="11">
    <location>
        <begin position="79"/>
        <end position="144"/>
    </location>
</feature>
<accession>A0A5N5TD36</accession>
<dbReference type="OrthoDB" id="5855429at2759"/>
<comment type="caution">
    <text evidence="13">The sequence shown here is derived from an EMBL/GenBank/DDBJ whole genome shotgun (WGS) entry which is preliminary data.</text>
</comment>
<evidence type="ECO:0000256" key="2">
    <source>
        <dbReference type="ARBA" id="ARBA00022525"/>
    </source>
</evidence>
<feature type="disulfide bond" evidence="9">
    <location>
        <begin position="133"/>
        <end position="144"/>
    </location>
</feature>
<feature type="binding site" evidence="8">
    <location>
        <position position="61"/>
    </location>
    <ligand>
        <name>Ca(2+)</name>
        <dbReference type="ChEBI" id="CHEBI:29108"/>
        <label>2</label>
    </ligand>
</feature>
<feature type="binding site" evidence="8">
    <location>
        <position position="3"/>
    </location>
    <ligand>
        <name>Zn(2+)</name>
        <dbReference type="ChEBI" id="CHEBI:29105"/>
        <note>catalytic</note>
    </ligand>
</feature>
<dbReference type="InterPro" id="IPR024079">
    <property type="entry name" value="MetalloPept_cat_dom_sf"/>
</dbReference>
<evidence type="ECO:0000256" key="1">
    <source>
        <dbReference type="ARBA" id="ARBA00004613"/>
    </source>
</evidence>
<dbReference type="Pfam" id="PF25379">
    <property type="entry name" value="Adt-1"/>
    <property type="match status" value="1"/>
</dbReference>
<dbReference type="GO" id="GO:0005576">
    <property type="term" value="C:extracellular region"/>
    <property type="evidence" value="ECO:0007669"/>
    <property type="project" value="UniProtKB-SubCell"/>
</dbReference>
<evidence type="ECO:0000313" key="14">
    <source>
        <dbReference type="EMBL" id="KAB7507919.1"/>
    </source>
</evidence>
<dbReference type="SUPFAM" id="SSF82895">
    <property type="entry name" value="TSP-1 type 1 repeat"/>
    <property type="match status" value="1"/>
</dbReference>
<evidence type="ECO:0000256" key="7">
    <source>
        <dbReference type="ARBA" id="ARBA00023180"/>
    </source>
</evidence>
<feature type="binding site" evidence="8">
    <location>
        <position position="58"/>
    </location>
    <ligand>
        <name>Ca(2+)</name>
        <dbReference type="ChEBI" id="CHEBI:29108"/>
        <label>1</label>
    </ligand>
</feature>
<evidence type="ECO:0000313" key="13">
    <source>
        <dbReference type="EMBL" id="KAB7504566.1"/>
    </source>
</evidence>
<dbReference type="SUPFAM" id="SSF55486">
    <property type="entry name" value="Metalloproteases ('zincins'), catalytic domain"/>
    <property type="match status" value="1"/>
</dbReference>
<gene>
    <name evidence="13" type="primary">gon-1_1</name>
    <name evidence="14" type="synonym">gon-1_0</name>
    <name evidence="14" type="ORF">Anas_09997</name>
    <name evidence="13" type="ORF">Anas_13606</name>
</gene>
<feature type="binding site" evidence="8">
    <location>
        <position position="61"/>
    </location>
    <ligand>
        <name>Ca(2+)</name>
        <dbReference type="ChEBI" id="CHEBI:29108"/>
        <label>1</label>
    </ligand>
</feature>